<feature type="compositionally biased region" description="Basic and acidic residues" evidence="10">
    <location>
        <begin position="902"/>
        <end position="914"/>
    </location>
</feature>
<dbReference type="PROSITE" id="PS50811">
    <property type="entry name" value="WRKY"/>
    <property type="match status" value="4"/>
</dbReference>
<comment type="similarity">
    <text evidence="9">Belongs to the WRKY group I family.</text>
</comment>
<keyword evidence="6" id="KW-0238">DNA-binding</keyword>
<feature type="domain" description="WRKY" evidence="11">
    <location>
        <begin position="364"/>
        <end position="428"/>
    </location>
</feature>
<keyword evidence="13" id="KW-1185">Reference proteome</keyword>
<organism evidence="12 13">
    <name type="scientific">Stephania cephalantha</name>
    <dbReference type="NCBI Taxonomy" id="152367"/>
    <lineage>
        <taxon>Eukaryota</taxon>
        <taxon>Viridiplantae</taxon>
        <taxon>Streptophyta</taxon>
        <taxon>Embryophyta</taxon>
        <taxon>Tracheophyta</taxon>
        <taxon>Spermatophyta</taxon>
        <taxon>Magnoliopsida</taxon>
        <taxon>Ranunculales</taxon>
        <taxon>Menispermaceae</taxon>
        <taxon>Menispermoideae</taxon>
        <taxon>Cissampelideae</taxon>
        <taxon>Stephania</taxon>
    </lineage>
</organism>
<dbReference type="InterPro" id="IPR003657">
    <property type="entry name" value="WRKY_dom"/>
</dbReference>
<evidence type="ECO:0000256" key="1">
    <source>
        <dbReference type="ARBA" id="ARBA00004123"/>
    </source>
</evidence>
<gene>
    <name evidence="12" type="ORF">Scep_012513</name>
</gene>
<feature type="compositionally biased region" description="Basic and acidic residues" evidence="10">
    <location>
        <begin position="729"/>
        <end position="748"/>
    </location>
</feature>
<evidence type="ECO:0000256" key="6">
    <source>
        <dbReference type="ARBA" id="ARBA00023125"/>
    </source>
</evidence>
<dbReference type="InterPro" id="IPR044810">
    <property type="entry name" value="WRKY_plant"/>
</dbReference>
<feature type="compositionally biased region" description="Polar residues" evidence="10">
    <location>
        <begin position="1"/>
        <end position="20"/>
    </location>
</feature>
<dbReference type="Proteomes" id="UP001419268">
    <property type="component" value="Unassembled WGS sequence"/>
</dbReference>
<evidence type="ECO:0000313" key="13">
    <source>
        <dbReference type="Proteomes" id="UP001419268"/>
    </source>
</evidence>
<dbReference type="InterPro" id="IPR036576">
    <property type="entry name" value="WRKY_dom_sf"/>
</dbReference>
<evidence type="ECO:0000256" key="8">
    <source>
        <dbReference type="ARBA" id="ARBA00023242"/>
    </source>
</evidence>
<keyword evidence="2" id="KW-0479">Metal-binding</keyword>
<evidence type="ECO:0000256" key="10">
    <source>
        <dbReference type="SAM" id="MobiDB-lite"/>
    </source>
</evidence>
<feature type="region of interest" description="Disordered" evidence="10">
    <location>
        <begin position="447"/>
        <end position="476"/>
    </location>
</feature>
<dbReference type="SMART" id="SM00774">
    <property type="entry name" value="WRKY"/>
    <property type="match status" value="4"/>
</dbReference>
<dbReference type="EMBL" id="JBBNAG010000005">
    <property type="protein sequence ID" value="KAK9132985.1"/>
    <property type="molecule type" value="Genomic_DNA"/>
</dbReference>
<proteinExistence type="inferred from homology"/>
<dbReference type="GO" id="GO:0046872">
    <property type="term" value="F:metal ion binding"/>
    <property type="evidence" value="ECO:0007669"/>
    <property type="project" value="UniProtKB-KW"/>
</dbReference>
<dbReference type="Pfam" id="PF03106">
    <property type="entry name" value="WRKY"/>
    <property type="match status" value="4"/>
</dbReference>
<evidence type="ECO:0000256" key="5">
    <source>
        <dbReference type="ARBA" id="ARBA00023015"/>
    </source>
</evidence>
<dbReference type="GO" id="GO:0005634">
    <property type="term" value="C:nucleus"/>
    <property type="evidence" value="ECO:0007669"/>
    <property type="project" value="UniProtKB-SubCell"/>
</dbReference>
<feature type="region of interest" description="Disordered" evidence="10">
    <location>
        <begin position="265"/>
        <end position="305"/>
    </location>
</feature>
<evidence type="ECO:0000256" key="7">
    <source>
        <dbReference type="ARBA" id="ARBA00023163"/>
    </source>
</evidence>
<feature type="region of interest" description="Disordered" evidence="10">
    <location>
        <begin position="863"/>
        <end position="914"/>
    </location>
</feature>
<evidence type="ECO:0000256" key="4">
    <source>
        <dbReference type="ARBA" id="ARBA00022833"/>
    </source>
</evidence>
<reference evidence="12 13" key="1">
    <citation type="submission" date="2024-01" db="EMBL/GenBank/DDBJ databases">
        <title>Genome assemblies of Stephania.</title>
        <authorList>
            <person name="Yang L."/>
        </authorList>
    </citation>
    <scope>NUCLEOTIDE SEQUENCE [LARGE SCALE GENOMIC DNA]</scope>
    <source>
        <strain evidence="12">JXDWG</strain>
        <tissue evidence="12">Leaf</tissue>
    </source>
</reference>
<keyword evidence="4" id="KW-0862">Zinc</keyword>
<dbReference type="SUPFAM" id="SSF118290">
    <property type="entry name" value="WRKY DNA-binding domain"/>
    <property type="match status" value="4"/>
</dbReference>
<dbReference type="FunFam" id="2.20.25.80:FF:000003">
    <property type="entry name" value="WRKY transcription factor 57"/>
    <property type="match status" value="1"/>
</dbReference>
<comment type="caution">
    <text evidence="12">The sequence shown here is derived from an EMBL/GenBank/DDBJ whole genome shotgun (WGS) entry which is preliminary data.</text>
</comment>
<comment type="subcellular location">
    <subcellularLocation>
        <location evidence="1">Nucleus</location>
    </subcellularLocation>
</comment>
<dbReference type="GO" id="GO:0003700">
    <property type="term" value="F:DNA-binding transcription factor activity"/>
    <property type="evidence" value="ECO:0007669"/>
    <property type="project" value="InterPro"/>
</dbReference>
<keyword evidence="7" id="KW-0804">Transcription</keyword>
<keyword evidence="3" id="KW-0677">Repeat</keyword>
<feature type="domain" description="WRKY" evidence="11">
    <location>
        <begin position="777"/>
        <end position="842"/>
    </location>
</feature>
<feature type="domain" description="WRKY" evidence="11">
    <location>
        <begin position="601"/>
        <end position="665"/>
    </location>
</feature>
<evidence type="ECO:0000256" key="9">
    <source>
        <dbReference type="ARBA" id="ARBA00061157"/>
    </source>
</evidence>
<keyword evidence="5" id="KW-0805">Transcription regulation</keyword>
<evidence type="ECO:0000256" key="3">
    <source>
        <dbReference type="ARBA" id="ARBA00022737"/>
    </source>
</evidence>
<dbReference type="PANTHER" id="PTHR31221:SF193">
    <property type="entry name" value="WRKY TRANSCRIPTION FACTOR PROTEIN 1-RELATED"/>
    <property type="match status" value="1"/>
</dbReference>
<feature type="compositionally biased region" description="Polar residues" evidence="10">
    <location>
        <begin position="952"/>
        <end position="968"/>
    </location>
</feature>
<name>A0AAP0P9L8_9MAGN</name>
<feature type="compositionally biased region" description="Polar residues" evidence="10">
    <location>
        <begin position="705"/>
        <end position="714"/>
    </location>
</feature>
<feature type="region of interest" description="Disordered" evidence="10">
    <location>
        <begin position="488"/>
        <end position="509"/>
    </location>
</feature>
<evidence type="ECO:0000259" key="11">
    <source>
        <dbReference type="PROSITE" id="PS50811"/>
    </source>
</evidence>
<feature type="compositionally biased region" description="Polar residues" evidence="10">
    <location>
        <begin position="49"/>
        <end position="62"/>
    </location>
</feature>
<evidence type="ECO:0000313" key="12">
    <source>
        <dbReference type="EMBL" id="KAK9132985.1"/>
    </source>
</evidence>
<dbReference type="FunFam" id="2.20.25.80:FF:000006">
    <property type="entry name" value="WRKY transcription factor"/>
    <property type="match status" value="3"/>
</dbReference>
<dbReference type="GO" id="GO:0043565">
    <property type="term" value="F:sequence-specific DNA binding"/>
    <property type="evidence" value="ECO:0007669"/>
    <property type="project" value="InterPro"/>
</dbReference>
<feature type="compositionally biased region" description="Low complexity" evidence="10">
    <location>
        <begin position="36"/>
        <end position="48"/>
    </location>
</feature>
<feature type="compositionally biased region" description="Basic and acidic residues" evidence="10">
    <location>
        <begin position="456"/>
        <end position="472"/>
    </location>
</feature>
<dbReference type="PANTHER" id="PTHR31221">
    <property type="entry name" value="WRKY TRANSCRIPTION FACTOR PROTEIN 1-RELATED"/>
    <property type="match status" value="1"/>
</dbReference>
<feature type="region of interest" description="Disordered" evidence="10">
    <location>
        <begin position="1"/>
        <end position="100"/>
    </location>
</feature>
<evidence type="ECO:0000256" key="2">
    <source>
        <dbReference type="ARBA" id="ARBA00022723"/>
    </source>
</evidence>
<protein>
    <recommendedName>
        <fullName evidence="11">WRKY domain-containing protein</fullName>
    </recommendedName>
</protein>
<feature type="compositionally biased region" description="Basic and acidic residues" evidence="10">
    <location>
        <begin position="488"/>
        <end position="501"/>
    </location>
</feature>
<feature type="domain" description="WRKY" evidence="11">
    <location>
        <begin position="136"/>
        <end position="200"/>
    </location>
</feature>
<feature type="compositionally biased region" description="Low complexity" evidence="10">
    <location>
        <begin position="84"/>
        <end position="94"/>
    </location>
</feature>
<sequence>MHQSVVSYPSSVRNTSNGCTHNERSFSALDVETHSKPSSISCLPPSISTGPSHQQCQPSIQAEDQPETPPSKCETASRNENMESASSELTSSISGPNHHANVNSISSLPLVVKSFESQQPQCDLVSGLPDDKGLIATDKLLQDGYNWRKYGQKLIKGNNFTRSYYKCSFPSCLVKRQLERSHNGQITEIIYKGQHDHPRPHPTSQTTVRAIHSIQEERPDKIPFLKCVQVNGHDQVSHGAKRNAIHELPHIAAGEIDVEDVEAQRNKMPKEVDYDDDQESKRRRLEIDGEYTPKSSEASGHRNYETPVQVKVQVQGQDSAADMVTSRSIVRFESDSDESRQKCGSDSMVVAVQCDQKDVNPLAAAGRFWGDGYNWRKYGQKHIKGSEYPRSYYRCTHPNCSVKKQLERSHDGQITEVIYKGKHEHPKPQTSSHMAVGRILSIEEEKVESFSTLNSPDEKSLNGHGQTYHDSEPNGTPELALITVNAEDAHGEGLRPNKIEDKDDDNLESKSMCSELNDKHSTISSAAPSLQKCKPSLSLVKENITADSHELASPVAARNPPVYMVTMGGIVPVEVESDESRQKQGLDGVDATQCNHLSPITDERMLENAFHWRKYGQKNIKGSEFPRSYYRCTHRDCQVKMQLERSHDGRIIEIIYKGKHDHPKPQPISRMAIGAILSIEDESSDKLNHSNVKEKKWPNEHGQLIAQTNPNGTHELSPVTASDDDDEGPGDKVRTEIERHDDNNDPEAKRRKKEGGADVAIVARSPREPRLVVETLSEVDVVDDGYRWQKYGRKMVKGNPHPRNYYRCSNAACLVKKHVERASHNPKVVITTYEGKHNHDPPFARVTGQDLTGSANHVAASQTALENERKQGEAIVLDSGTQKGLGSKSRSRGMQQEMGSESVHRESKIAGPDSRKLTMVDLFTEPNVDLNDGSELVGNKSRTDQALDLSLDTRSLNQSVSLGRNTTS</sequence>
<feature type="region of interest" description="Disordered" evidence="10">
    <location>
        <begin position="704"/>
        <end position="757"/>
    </location>
</feature>
<accession>A0AAP0P9L8</accession>
<feature type="region of interest" description="Disordered" evidence="10">
    <location>
        <begin position="927"/>
        <end position="968"/>
    </location>
</feature>
<dbReference type="AlphaFoldDB" id="A0AAP0P9L8"/>
<dbReference type="Gene3D" id="2.20.25.80">
    <property type="entry name" value="WRKY domain"/>
    <property type="match status" value="4"/>
</dbReference>
<keyword evidence="8" id="KW-0539">Nucleus</keyword>